<proteinExistence type="predicted"/>
<dbReference type="AlphaFoldDB" id="X0VQQ7"/>
<protein>
    <submittedName>
        <fullName evidence="1">Uncharacterized protein</fullName>
    </submittedName>
</protein>
<organism evidence="1">
    <name type="scientific">marine sediment metagenome</name>
    <dbReference type="NCBI Taxonomy" id="412755"/>
    <lineage>
        <taxon>unclassified sequences</taxon>
        <taxon>metagenomes</taxon>
        <taxon>ecological metagenomes</taxon>
    </lineage>
</organism>
<dbReference type="EMBL" id="BARS01023685">
    <property type="protein sequence ID" value="GAG13462.1"/>
    <property type="molecule type" value="Genomic_DNA"/>
</dbReference>
<feature type="non-terminal residue" evidence="1">
    <location>
        <position position="1"/>
    </location>
</feature>
<sequence length="37" mass="3971">ANDLDHLVNMGANTVVIKQRKLGESLLSGKAYNNESA</sequence>
<accession>X0VQQ7</accession>
<reference evidence="1" key="1">
    <citation type="journal article" date="2014" name="Front. Microbiol.">
        <title>High frequency of phylogenetically diverse reductive dehalogenase-homologous genes in deep subseafloor sedimentary metagenomes.</title>
        <authorList>
            <person name="Kawai M."/>
            <person name="Futagami T."/>
            <person name="Toyoda A."/>
            <person name="Takaki Y."/>
            <person name="Nishi S."/>
            <person name="Hori S."/>
            <person name="Arai W."/>
            <person name="Tsubouchi T."/>
            <person name="Morono Y."/>
            <person name="Uchiyama I."/>
            <person name="Ito T."/>
            <person name="Fujiyama A."/>
            <person name="Inagaki F."/>
            <person name="Takami H."/>
        </authorList>
    </citation>
    <scope>NUCLEOTIDE SEQUENCE</scope>
    <source>
        <strain evidence="1">Expedition CK06-06</strain>
    </source>
</reference>
<evidence type="ECO:0000313" key="1">
    <source>
        <dbReference type="EMBL" id="GAG13462.1"/>
    </source>
</evidence>
<name>X0VQQ7_9ZZZZ</name>
<gene>
    <name evidence="1" type="ORF">S01H1_37701</name>
</gene>
<comment type="caution">
    <text evidence="1">The sequence shown here is derived from an EMBL/GenBank/DDBJ whole genome shotgun (WGS) entry which is preliminary data.</text>
</comment>